<dbReference type="EMBL" id="JACCFJ010000001">
    <property type="protein sequence ID" value="NYI84773.1"/>
    <property type="molecule type" value="Genomic_DNA"/>
</dbReference>
<sequence>MRRTPAVWTAAACGLGLLLAACGNNALPPSPASAPVAADAPRVGVILPETATSARWAHVDQPVLEEELRERGLEPIVQNAQGDAQKFAQIADGMLSQRVRVLVIAAPSGDAGATVEQRAEQLGVPVIDYDRLSVGGSADYYVSFNHEEVGRLQARALADALRDRPGAQVIEVGGSTTDHNAALVHRGQVEELGPRYAAGDLRLVSSRFVEGWDNQAAGQVFEQLLTANGGRVDGVLAANDGLAASVITVLQKHGLAGSVPVTGQDMTVDGLRAILQGHQAATVFKPIHTEAEVTAELAGALVRGDRAAADALAGHRVRDPATGREVKAVLLAPQLITRDDIRSVLGPGRVRAEDICRGELAGACRQLGIAS</sequence>
<protein>
    <submittedName>
        <fullName evidence="5">D-xylose transport system substrate-binding protein</fullName>
    </submittedName>
</protein>
<dbReference type="InterPro" id="IPR050555">
    <property type="entry name" value="Bact_Solute-Bind_Prot2"/>
</dbReference>
<comment type="subcellular location">
    <subcellularLocation>
        <location evidence="1">Cell envelope</location>
    </subcellularLocation>
</comment>
<feature type="domain" description="Periplasmic binding protein" evidence="4">
    <location>
        <begin position="46"/>
        <end position="304"/>
    </location>
</feature>
<dbReference type="InterPro" id="IPR025997">
    <property type="entry name" value="SBP_2_dom"/>
</dbReference>
<dbReference type="RefSeq" id="WP_179722319.1">
    <property type="nucleotide sequence ID" value="NZ_BAABFH010000001.1"/>
</dbReference>
<gene>
    <name evidence="5" type="ORF">HNR68_003403</name>
</gene>
<proteinExistence type="predicted"/>
<comment type="caution">
    <text evidence="5">The sequence shown here is derived from an EMBL/GenBank/DDBJ whole genome shotgun (WGS) entry which is preliminary data.</text>
</comment>
<feature type="signal peptide" evidence="3">
    <location>
        <begin position="1"/>
        <end position="26"/>
    </location>
</feature>
<dbReference type="GO" id="GO:0030288">
    <property type="term" value="C:outer membrane-bounded periplasmic space"/>
    <property type="evidence" value="ECO:0007669"/>
    <property type="project" value="TreeGrafter"/>
</dbReference>
<dbReference type="GO" id="GO:0030246">
    <property type="term" value="F:carbohydrate binding"/>
    <property type="evidence" value="ECO:0007669"/>
    <property type="project" value="TreeGrafter"/>
</dbReference>
<evidence type="ECO:0000256" key="3">
    <source>
        <dbReference type="SAM" id="SignalP"/>
    </source>
</evidence>
<organism evidence="5 6">
    <name type="scientific">Saccharopolyspora hordei</name>
    <dbReference type="NCBI Taxonomy" id="1838"/>
    <lineage>
        <taxon>Bacteria</taxon>
        <taxon>Bacillati</taxon>
        <taxon>Actinomycetota</taxon>
        <taxon>Actinomycetes</taxon>
        <taxon>Pseudonocardiales</taxon>
        <taxon>Pseudonocardiaceae</taxon>
        <taxon>Saccharopolyspora</taxon>
    </lineage>
</organism>
<evidence type="ECO:0000313" key="5">
    <source>
        <dbReference type="EMBL" id="NYI84773.1"/>
    </source>
</evidence>
<dbReference type="Proteomes" id="UP000587002">
    <property type="component" value="Unassembled WGS sequence"/>
</dbReference>
<evidence type="ECO:0000259" key="4">
    <source>
        <dbReference type="Pfam" id="PF13407"/>
    </source>
</evidence>
<keyword evidence="2 3" id="KW-0732">Signal</keyword>
<feature type="chain" id="PRO_5038657767" evidence="3">
    <location>
        <begin position="27"/>
        <end position="371"/>
    </location>
</feature>
<dbReference type="Pfam" id="PF13407">
    <property type="entry name" value="Peripla_BP_4"/>
    <property type="match status" value="1"/>
</dbReference>
<dbReference type="PANTHER" id="PTHR30036">
    <property type="entry name" value="D-XYLOSE-BINDING PERIPLASMIC PROTEIN"/>
    <property type="match status" value="1"/>
</dbReference>
<keyword evidence="6" id="KW-1185">Reference proteome</keyword>
<dbReference type="AlphaFoldDB" id="A0A853AQ19"/>
<evidence type="ECO:0000256" key="2">
    <source>
        <dbReference type="ARBA" id="ARBA00022729"/>
    </source>
</evidence>
<dbReference type="SUPFAM" id="SSF53822">
    <property type="entry name" value="Periplasmic binding protein-like I"/>
    <property type="match status" value="1"/>
</dbReference>
<evidence type="ECO:0000313" key="6">
    <source>
        <dbReference type="Proteomes" id="UP000587002"/>
    </source>
</evidence>
<dbReference type="Gene3D" id="3.40.50.2300">
    <property type="match status" value="2"/>
</dbReference>
<dbReference type="InterPro" id="IPR028082">
    <property type="entry name" value="Peripla_BP_I"/>
</dbReference>
<evidence type="ECO:0000256" key="1">
    <source>
        <dbReference type="ARBA" id="ARBA00004196"/>
    </source>
</evidence>
<name>A0A853AQ19_9PSEU</name>
<dbReference type="PANTHER" id="PTHR30036:SF1">
    <property type="entry name" value="D-XYLOSE-BINDING PERIPLASMIC PROTEIN"/>
    <property type="match status" value="1"/>
</dbReference>
<accession>A0A853AQ19</accession>
<reference evidence="5 6" key="1">
    <citation type="submission" date="2020-07" db="EMBL/GenBank/DDBJ databases">
        <title>Sequencing the genomes of 1000 actinobacteria strains.</title>
        <authorList>
            <person name="Klenk H.-P."/>
        </authorList>
    </citation>
    <scope>NUCLEOTIDE SEQUENCE [LARGE SCALE GENOMIC DNA]</scope>
    <source>
        <strain evidence="5 6">DSM 44065</strain>
    </source>
</reference>
<dbReference type="PROSITE" id="PS51257">
    <property type="entry name" value="PROKAR_LIPOPROTEIN"/>
    <property type="match status" value="1"/>
</dbReference>